<dbReference type="GeneID" id="9498858"/>
<name>D9Q144_ACIS3</name>
<dbReference type="STRING" id="666510.ASAC_0625"/>
<keyword evidence="1" id="KW-0472">Membrane</keyword>
<proteinExistence type="predicted"/>
<evidence type="ECO:0008006" key="4">
    <source>
        <dbReference type="Google" id="ProtNLM"/>
    </source>
</evidence>
<dbReference type="InParanoid" id="D9Q144"/>
<sequence>MIDPGVALAALGITLLELSEAAAVGVAVYAELRSALASFGAMVAGEALVLVPTFVAGKVIEEVPVTYVRLFSATLLLYFGLRLARSTRRTVLRSRKGAAASVASELSEGRGLAATAFSVGATEALEAAIVILALLPESYASAALGFAVGAALVAVLAYFLKQNILRIRVALLKNFVSAMLLTFSAFWYTEAFYSPSDLLLIPIFAVAFLAVYAYANS</sequence>
<dbReference type="RefSeq" id="WP_013266544.1">
    <property type="nucleotide sequence ID" value="NC_014374.1"/>
</dbReference>
<dbReference type="EMBL" id="CP001742">
    <property type="protein sequence ID" value="ADL19032.1"/>
    <property type="molecule type" value="Genomic_DNA"/>
</dbReference>
<feature type="transmembrane region" description="Helical" evidence="1">
    <location>
        <begin position="36"/>
        <end position="55"/>
    </location>
</feature>
<dbReference type="eggNOG" id="arCOG06010">
    <property type="taxonomic scope" value="Archaea"/>
</dbReference>
<keyword evidence="1" id="KW-1133">Transmembrane helix</keyword>
<feature type="transmembrane region" description="Helical" evidence="1">
    <location>
        <begin position="171"/>
        <end position="189"/>
    </location>
</feature>
<feature type="transmembrane region" description="Helical" evidence="1">
    <location>
        <begin position="6"/>
        <end position="29"/>
    </location>
</feature>
<dbReference type="Proteomes" id="UP000000346">
    <property type="component" value="Chromosome"/>
</dbReference>
<dbReference type="HOGENOM" id="CLU_110562_0_0_2"/>
<keyword evidence="1" id="KW-0812">Transmembrane</keyword>
<feature type="transmembrane region" description="Helical" evidence="1">
    <location>
        <begin position="195"/>
        <end position="215"/>
    </location>
</feature>
<protein>
    <recommendedName>
        <fullName evidence="4">Transmembrane protein</fullName>
    </recommendedName>
</protein>
<dbReference type="KEGG" id="asc:ASAC_0625"/>
<evidence type="ECO:0000256" key="1">
    <source>
        <dbReference type="SAM" id="Phobius"/>
    </source>
</evidence>
<dbReference type="Pfam" id="PF16955">
    <property type="entry name" value="OFeT_1"/>
    <property type="match status" value="1"/>
</dbReference>
<feature type="transmembrane region" description="Helical" evidence="1">
    <location>
        <begin position="139"/>
        <end position="159"/>
    </location>
</feature>
<evidence type="ECO:0000313" key="3">
    <source>
        <dbReference type="Proteomes" id="UP000000346"/>
    </source>
</evidence>
<dbReference type="InterPro" id="IPR031594">
    <property type="entry name" value="OFeT_1"/>
</dbReference>
<organism evidence="2 3">
    <name type="scientific">Acidilobus saccharovorans (strain DSM 16705 / JCM 18335 / VKM B-2471 / 345-15)</name>
    <dbReference type="NCBI Taxonomy" id="666510"/>
    <lineage>
        <taxon>Archaea</taxon>
        <taxon>Thermoproteota</taxon>
        <taxon>Thermoprotei</taxon>
        <taxon>Acidilobales</taxon>
        <taxon>Acidilobaceae</taxon>
        <taxon>Acidilobus</taxon>
    </lineage>
</organism>
<gene>
    <name evidence="2" type="ordered locus">ASAC_0625</name>
</gene>
<evidence type="ECO:0000313" key="2">
    <source>
        <dbReference type="EMBL" id="ADL19032.1"/>
    </source>
</evidence>
<keyword evidence="3" id="KW-1185">Reference proteome</keyword>
<feature type="transmembrane region" description="Helical" evidence="1">
    <location>
        <begin position="112"/>
        <end position="133"/>
    </location>
</feature>
<accession>D9Q144</accession>
<dbReference type="AlphaFoldDB" id="D9Q144"/>
<dbReference type="OrthoDB" id="27450at2157"/>
<feature type="transmembrane region" description="Helical" evidence="1">
    <location>
        <begin position="67"/>
        <end position="84"/>
    </location>
</feature>
<reference evidence="2 3" key="1">
    <citation type="journal article" date="2010" name="Appl. Environ. Microbiol.">
        <title>The genome sequence of the crenarchaeon Acidilobus saccharovorans supports a new order, Acidilobales, and suggests an important ecological role in terrestrial acidic hot springs.</title>
        <authorList>
            <person name="Mardanov A.V."/>
            <person name="Svetlitchnyi V.A."/>
            <person name="Beletsky A.V."/>
            <person name="Prokofeva M.I."/>
            <person name="Bonch-Osmolovskaya E.A."/>
            <person name="Ravin N.V."/>
            <person name="Skryabin K.G."/>
        </authorList>
    </citation>
    <scope>NUCLEOTIDE SEQUENCE [LARGE SCALE GENOMIC DNA]</scope>
    <source>
        <strain evidence="3">DSM 16705 / JCM 18335 / VKM B-2471 / 345-15</strain>
    </source>
</reference>